<dbReference type="AlphaFoldDB" id="A0A9W9EU06"/>
<proteinExistence type="predicted"/>
<protein>
    <submittedName>
        <fullName evidence="1">Uncharacterized protein</fullName>
    </submittedName>
</protein>
<sequence length="91" mass="10226">MPAWEPACADISQINALQSLRASLTIDDQLKVSSTAKGEVLSVLMQPLLKLQVPKFHLTLKNWGELSLSALQEVKPLFILEERNDDSYEPY</sequence>
<keyword evidence="2" id="KW-1185">Reference proteome</keyword>
<reference evidence="1" key="1">
    <citation type="submission" date="2022-11" db="EMBL/GenBank/DDBJ databases">
        <authorList>
            <person name="Petersen C."/>
        </authorList>
    </citation>
    <scope>NUCLEOTIDE SEQUENCE</scope>
    <source>
        <strain evidence="1">IBT 30069</strain>
    </source>
</reference>
<comment type="caution">
    <text evidence="1">The sequence shown here is derived from an EMBL/GenBank/DDBJ whole genome shotgun (WGS) entry which is preliminary data.</text>
</comment>
<dbReference type="EMBL" id="JAPQKH010000007">
    <property type="protein sequence ID" value="KAJ5088038.1"/>
    <property type="molecule type" value="Genomic_DNA"/>
</dbReference>
<evidence type="ECO:0000313" key="2">
    <source>
        <dbReference type="Proteomes" id="UP001149165"/>
    </source>
</evidence>
<accession>A0A9W9EU06</accession>
<gene>
    <name evidence="1" type="ORF">N7456_011654</name>
</gene>
<reference evidence="1" key="2">
    <citation type="journal article" date="2023" name="IMA Fungus">
        <title>Comparative genomic study of the Penicillium genus elucidates a diverse pangenome and 15 lateral gene transfer events.</title>
        <authorList>
            <person name="Petersen C."/>
            <person name="Sorensen T."/>
            <person name="Nielsen M.R."/>
            <person name="Sondergaard T.E."/>
            <person name="Sorensen J.L."/>
            <person name="Fitzpatrick D.A."/>
            <person name="Frisvad J.C."/>
            <person name="Nielsen K.L."/>
        </authorList>
    </citation>
    <scope>NUCLEOTIDE SEQUENCE</scope>
    <source>
        <strain evidence="1">IBT 30069</strain>
    </source>
</reference>
<organism evidence="1 2">
    <name type="scientific">Penicillium angulare</name>
    <dbReference type="NCBI Taxonomy" id="116970"/>
    <lineage>
        <taxon>Eukaryota</taxon>
        <taxon>Fungi</taxon>
        <taxon>Dikarya</taxon>
        <taxon>Ascomycota</taxon>
        <taxon>Pezizomycotina</taxon>
        <taxon>Eurotiomycetes</taxon>
        <taxon>Eurotiomycetidae</taxon>
        <taxon>Eurotiales</taxon>
        <taxon>Aspergillaceae</taxon>
        <taxon>Penicillium</taxon>
    </lineage>
</organism>
<evidence type="ECO:0000313" key="1">
    <source>
        <dbReference type="EMBL" id="KAJ5088038.1"/>
    </source>
</evidence>
<dbReference type="Proteomes" id="UP001149165">
    <property type="component" value="Unassembled WGS sequence"/>
</dbReference>
<name>A0A9W9EU06_9EURO</name>